<dbReference type="KEGG" id="phm:PSMK_04130"/>
<reference evidence="2 3" key="1">
    <citation type="submission" date="2012-02" db="EMBL/GenBank/DDBJ databases">
        <title>Complete genome sequence of Phycisphaera mikurensis NBRC 102666.</title>
        <authorList>
            <person name="Ankai A."/>
            <person name="Hosoyama A."/>
            <person name="Terui Y."/>
            <person name="Sekine M."/>
            <person name="Fukai R."/>
            <person name="Kato Y."/>
            <person name="Nakamura S."/>
            <person name="Yamada-Narita S."/>
            <person name="Kawakoshi A."/>
            <person name="Fukunaga Y."/>
            <person name="Yamazaki S."/>
            <person name="Fujita N."/>
        </authorList>
    </citation>
    <scope>NUCLEOTIDE SEQUENCE [LARGE SCALE GENOMIC DNA]</scope>
    <source>
        <strain evidence="3">NBRC 102666 / KCTC 22515 / FYK2301M01</strain>
    </source>
</reference>
<dbReference type="GO" id="GO:0005737">
    <property type="term" value="C:cytoplasm"/>
    <property type="evidence" value="ECO:0007669"/>
    <property type="project" value="TreeGrafter"/>
</dbReference>
<dbReference type="HOGENOM" id="CLU_007383_6_0_0"/>
<dbReference type="PANTHER" id="PTHR48079:SF6">
    <property type="entry name" value="NAD(P)-BINDING DOMAIN-CONTAINING PROTEIN-RELATED"/>
    <property type="match status" value="1"/>
</dbReference>
<sequence>MTAPPTPRTVLVTGATGFTGGALARAHAARGDSVRALVRSPGDAPAAALRDAGIEVVPGDLTDSAAVHRGAEGCDLIQHVGALFRTAGHPDSVYHEVNDEAVGHVLDAAARRGVRRVVHCSTVGVHGHVSELPSDETAPFNPGDVYQRSKLAGETRVREAMGNRPFEAVVCRPAGIYGPGDLRFLKVFRGLQKGRFPMFGSGEVTYHFTYIDDLVGGLLLAGDHPEAAGQTLILGGDGFYPLNRFVGLVAAAVGGRPPRLHLPLPPLLLAARLCEGVCRPLGIDPPLHVRRCEFYTKARAFSNAKAKRVIGFDPQVGLADGVYRTAQWYAGEGLIGPPVDRAAYDAAVSAWAEPAAAPAAA</sequence>
<evidence type="ECO:0000313" key="2">
    <source>
        <dbReference type="EMBL" id="BAM02572.1"/>
    </source>
</evidence>
<dbReference type="eggNOG" id="COG0451">
    <property type="taxonomic scope" value="Bacteria"/>
</dbReference>
<dbReference type="STRING" id="1142394.PSMK_04130"/>
<gene>
    <name evidence="2" type="ordered locus">PSMK_04130</name>
</gene>
<dbReference type="Proteomes" id="UP000007881">
    <property type="component" value="Chromosome"/>
</dbReference>
<evidence type="ECO:0000313" key="3">
    <source>
        <dbReference type="Proteomes" id="UP000007881"/>
    </source>
</evidence>
<dbReference type="RefSeq" id="WP_014435792.1">
    <property type="nucleotide sequence ID" value="NC_017080.1"/>
</dbReference>
<dbReference type="InterPro" id="IPR001509">
    <property type="entry name" value="Epimerase_deHydtase"/>
</dbReference>
<dbReference type="EMBL" id="AP012338">
    <property type="protein sequence ID" value="BAM02572.1"/>
    <property type="molecule type" value="Genomic_DNA"/>
</dbReference>
<feature type="domain" description="NAD-dependent epimerase/dehydratase" evidence="1">
    <location>
        <begin position="10"/>
        <end position="229"/>
    </location>
</feature>
<protein>
    <submittedName>
        <fullName evidence="2">NAD-dependent epimerase/dehydratase family protein</fullName>
    </submittedName>
</protein>
<dbReference type="Pfam" id="PF01370">
    <property type="entry name" value="Epimerase"/>
    <property type="match status" value="1"/>
</dbReference>
<dbReference type="PANTHER" id="PTHR48079">
    <property type="entry name" value="PROTEIN YEEZ"/>
    <property type="match status" value="1"/>
</dbReference>
<keyword evidence="3" id="KW-1185">Reference proteome</keyword>
<dbReference type="AlphaFoldDB" id="I0IBD4"/>
<dbReference type="InterPro" id="IPR036291">
    <property type="entry name" value="NAD(P)-bd_dom_sf"/>
</dbReference>
<dbReference type="GO" id="GO:0004029">
    <property type="term" value="F:aldehyde dehydrogenase (NAD+) activity"/>
    <property type="evidence" value="ECO:0007669"/>
    <property type="project" value="TreeGrafter"/>
</dbReference>
<dbReference type="Gene3D" id="3.40.50.720">
    <property type="entry name" value="NAD(P)-binding Rossmann-like Domain"/>
    <property type="match status" value="1"/>
</dbReference>
<accession>I0IBD4</accession>
<name>I0IBD4_PHYMF</name>
<organism evidence="2 3">
    <name type="scientific">Phycisphaera mikurensis (strain NBRC 102666 / KCTC 22515 / FYK2301M01)</name>
    <dbReference type="NCBI Taxonomy" id="1142394"/>
    <lineage>
        <taxon>Bacteria</taxon>
        <taxon>Pseudomonadati</taxon>
        <taxon>Planctomycetota</taxon>
        <taxon>Phycisphaerae</taxon>
        <taxon>Phycisphaerales</taxon>
        <taxon>Phycisphaeraceae</taxon>
        <taxon>Phycisphaera</taxon>
    </lineage>
</organism>
<dbReference type="SUPFAM" id="SSF51735">
    <property type="entry name" value="NAD(P)-binding Rossmann-fold domains"/>
    <property type="match status" value="1"/>
</dbReference>
<proteinExistence type="predicted"/>
<evidence type="ECO:0000259" key="1">
    <source>
        <dbReference type="Pfam" id="PF01370"/>
    </source>
</evidence>
<dbReference type="OrthoDB" id="240982at2"/>
<dbReference type="InterPro" id="IPR051783">
    <property type="entry name" value="NAD(P)-dependent_oxidoreduct"/>
</dbReference>